<feature type="chain" id="PRO_5012033574" description="SH3 domain-containing protein" evidence="5">
    <location>
        <begin position="22"/>
        <end position="384"/>
    </location>
</feature>
<keyword evidence="4" id="KW-0812">Transmembrane</keyword>
<feature type="region of interest" description="Disordered" evidence="3">
    <location>
        <begin position="237"/>
        <end position="256"/>
    </location>
</feature>
<feature type="region of interest" description="Disordered" evidence="3">
    <location>
        <begin position="151"/>
        <end position="232"/>
    </location>
</feature>
<dbReference type="Pfam" id="PF07653">
    <property type="entry name" value="SH3_2"/>
    <property type="match status" value="1"/>
</dbReference>
<feature type="compositionally biased region" description="Polar residues" evidence="3">
    <location>
        <begin position="158"/>
        <end position="190"/>
    </location>
</feature>
<keyword evidence="8" id="KW-1185">Reference proteome</keyword>
<dbReference type="EMBL" id="MCFG01000033">
    <property type="protein sequence ID" value="ORX85585.1"/>
    <property type="molecule type" value="Genomic_DNA"/>
</dbReference>
<keyword evidence="4" id="KW-0472">Membrane</keyword>
<evidence type="ECO:0000256" key="3">
    <source>
        <dbReference type="SAM" id="MobiDB-lite"/>
    </source>
</evidence>
<name>A0A1Y1XIK4_9FUNG</name>
<gene>
    <name evidence="7" type="ORF">BCR32DRAFT_86543</name>
</gene>
<feature type="compositionally biased region" description="Basic and acidic residues" evidence="3">
    <location>
        <begin position="237"/>
        <end position="247"/>
    </location>
</feature>
<comment type="caution">
    <text evidence="7">The sequence shown here is derived from an EMBL/GenBank/DDBJ whole genome shotgun (WGS) entry which is preliminary data.</text>
</comment>
<reference evidence="7 8" key="2">
    <citation type="submission" date="2016-08" db="EMBL/GenBank/DDBJ databases">
        <title>Pervasive Adenine N6-methylation of Active Genes in Fungi.</title>
        <authorList>
            <consortium name="DOE Joint Genome Institute"/>
            <person name="Mondo S.J."/>
            <person name="Dannebaum R.O."/>
            <person name="Kuo R.C."/>
            <person name="Labutti K."/>
            <person name="Haridas S."/>
            <person name="Kuo A."/>
            <person name="Salamov A."/>
            <person name="Ahrendt S.R."/>
            <person name="Lipzen A."/>
            <person name="Sullivan W."/>
            <person name="Andreopoulos W.B."/>
            <person name="Clum A."/>
            <person name="Lindquist E."/>
            <person name="Daum C."/>
            <person name="Ramamoorthy G.K."/>
            <person name="Gryganskyi A."/>
            <person name="Culley D."/>
            <person name="Magnuson J.K."/>
            <person name="James T.Y."/>
            <person name="O'Malley M.A."/>
            <person name="Stajich J.E."/>
            <person name="Spatafora J.W."/>
            <person name="Visel A."/>
            <person name="Grigoriev I.V."/>
        </authorList>
    </citation>
    <scope>NUCLEOTIDE SEQUENCE [LARGE SCALE GENOMIC DNA]</scope>
    <source>
        <strain evidence="7 8">S4</strain>
    </source>
</reference>
<protein>
    <recommendedName>
        <fullName evidence="6">SH3 domain-containing protein</fullName>
    </recommendedName>
</protein>
<feature type="compositionally biased region" description="Low complexity" evidence="3">
    <location>
        <begin position="194"/>
        <end position="215"/>
    </location>
</feature>
<dbReference type="OrthoDB" id="5340910at2759"/>
<evidence type="ECO:0000256" key="5">
    <source>
        <dbReference type="SAM" id="SignalP"/>
    </source>
</evidence>
<feature type="signal peptide" evidence="5">
    <location>
        <begin position="1"/>
        <end position="21"/>
    </location>
</feature>
<dbReference type="Proteomes" id="UP000193944">
    <property type="component" value="Unassembled WGS sequence"/>
</dbReference>
<feature type="domain" description="SH3" evidence="6">
    <location>
        <begin position="312"/>
        <end position="373"/>
    </location>
</feature>
<dbReference type="Gene3D" id="2.30.30.40">
    <property type="entry name" value="SH3 Domains"/>
    <property type="match status" value="1"/>
</dbReference>
<proteinExistence type="predicted"/>
<evidence type="ECO:0000256" key="1">
    <source>
        <dbReference type="ARBA" id="ARBA00022443"/>
    </source>
</evidence>
<keyword evidence="4" id="KW-1133">Transmembrane helix</keyword>
<dbReference type="InterPro" id="IPR001452">
    <property type="entry name" value="SH3_domain"/>
</dbReference>
<dbReference type="AlphaFoldDB" id="A0A1Y1XIK4"/>
<dbReference type="SUPFAM" id="SSF50044">
    <property type="entry name" value="SH3-domain"/>
    <property type="match status" value="1"/>
</dbReference>
<evidence type="ECO:0000256" key="4">
    <source>
        <dbReference type="SAM" id="Phobius"/>
    </source>
</evidence>
<sequence length="384" mass="44130">MNYISIISFIIFILSINIVNADDFKNGTNKNKENNLFEKIKNYVTTKPGIYIAIGVCVILILILLILITCIVKKVKKGKNHVPYIEASKLDLYGKEDTNYRGVPTKDVRNSNNDGTRFNIGIPTTQSNFNSNYVMSTQSSDIPQAHMKHSTLPKIRVNDNTLNSNYSYHSYGRNNSPKTPKSNRSQNSPVSPFDNNNSPMKPNYNINNNINSNNINEDDDDDNNNYSFEKLIDKKPQPINVFDRESNPNRTSSLMGEDDINILNSYLNNHNSLNTNDEDDSFIPSYYNNDNVKIEENQQKEGKQYDIPENFKGLQTYRVVHNFSPHRSDELIVEKGHLLKVIKSYEDGWALCYNIETKVKGFIPMNKLQIEDRSPKEEESYKQK</sequence>
<organism evidence="7 8">
    <name type="scientific">Anaeromyces robustus</name>
    <dbReference type="NCBI Taxonomy" id="1754192"/>
    <lineage>
        <taxon>Eukaryota</taxon>
        <taxon>Fungi</taxon>
        <taxon>Fungi incertae sedis</taxon>
        <taxon>Chytridiomycota</taxon>
        <taxon>Chytridiomycota incertae sedis</taxon>
        <taxon>Neocallimastigomycetes</taxon>
        <taxon>Neocallimastigales</taxon>
        <taxon>Neocallimastigaceae</taxon>
        <taxon>Anaeromyces</taxon>
    </lineage>
</organism>
<accession>A0A1Y1XIK4</accession>
<reference evidence="7 8" key="1">
    <citation type="submission" date="2016-08" db="EMBL/GenBank/DDBJ databases">
        <title>A Parts List for Fungal Cellulosomes Revealed by Comparative Genomics.</title>
        <authorList>
            <consortium name="DOE Joint Genome Institute"/>
            <person name="Haitjema C.H."/>
            <person name="Gilmore S.P."/>
            <person name="Henske J.K."/>
            <person name="Solomon K.V."/>
            <person name="De Groot R."/>
            <person name="Kuo A."/>
            <person name="Mondo S.J."/>
            <person name="Salamov A.A."/>
            <person name="Labutti K."/>
            <person name="Zhao Z."/>
            <person name="Chiniquy J."/>
            <person name="Barry K."/>
            <person name="Brewer H.M."/>
            <person name="Purvine S.O."/>
            <person name="Wright A.T."/>
            <person name="Boxma B."/>
            <person name="Van Alen T."/>
            <person name="Hackstein J.H."/>
            <person name="Baker S.E."/>
            <person name="Grigoriev I.V."/>
            <person name="O'Malley M.A."/>
        </authorList>
    </citation>
    <scope>NUCLEOTIDE SEQUENCE [LARGE SCALE GENOMIC DNA]</scope>
    <source>
        <strain evidence="7 8">S4</strain>
    </source>
</reference>
<dbReference type="PROSITE" id="PS50002">
    <property type="entry name" value="SH3"/>
    <property type="match status" value="1"/>
</dbReference>
<dbReference type="InterPro" id="IPR036028">
    <property type="entry name" value="SH3-like_dom_sf"/>
</dbReference>
<dbReference type="SMART" id="SM00326">
    <property type="entry name" value="SH3"/>
    <property type="match status" value="1"/>
</dbReference>
<feature type="transmembrane region" description="Helical" evidence="4">
    <location>
        <begin position="50"/>
        <end position="72"/>
    </location>
</feature>
<keyword evidence="1 2" id="KW-0728">SH3 domain</keyword>
<evidence type="ECO:0000259" key="6">
    <source>
        <dbReference type="PROSITE" id="PS50002"/>
    </source>
</evidence>
<evidence type="ECO:0000256" key="2">
    <source>
        <dbReference type="PROSITE-ProRule" id="PRU00192"/>
    </source>
</evidence>
<feature type="region of interest" description="Disordered" evidence="3">
    <location>
        <begin position="103"/>
        <end position="122"/>
    </location>
</feature>
<keyword evidence="5" id="KW-0732">Signal</keyword>
<feature type="compositionally biased region" description="Polar residues" evidence="3">
    <location>
        <begin position="110"/>
        <end position="122"/>
    </location>
</feature>
<evidence type="ECO:0000313" key="8">
    <source>
        <dbReference type="Proteomes" id="UP000193944"/>
    </source>
</evidence>
<evidence type="ECO:0000313" key="7">
    <source>
        <dbReference type="EMBL" id="ORX85585.1"/>
    </source>
</evidence>